<dbReference type="EMBL" id="HG994372">
    <property type="protein sequence ID" value="CAF2114423.1"/>
    <property type="molecule type" value="Genomic_DNA"/>
</dbReference>
<dbReference type="Proteomes" id="UP001295469">
    <property type="component" value="Chromosome C08"/>
</dbReference>
<evidence type="ECO:0000313" key="2">
    <source>
        <dbReference type="EMBL" id="CAF2114423.1"/>
    </source>
</evidence>
<evidence type="ECO:0000256" key="1">
    <source>
        <dbReference type="SAM" id="MobiDB-lite"/>
    </source>
</evidence>
<proteinExistence type="predicted"/>
<name>A0A816UXM5_BRANA</name>
<feature type="region of interest" description="Disordered" evidence="1">
    <location>
        <begin position="59"/>
        <end position="86"/>
    </location>
</feature>
<dbReference type="AlphaFoldDB" id="A0A816UXM5"/>
<accession>A0A816UXM5</accession>
<sequence>MSIVKELSLFLRDQRYNDGCFYCIMALSASSFTYSYLNSKPSSLALTGKTFCTSGTTVAPSPSKALSAKSGTGSHATTNKTENTLL</sequence>
<feature type="compositionally biased region" description="Low complexity" evidence="1">
    <location>
        <begin position="59"/>
        <end position="70"/>
    </location>
</feature>
<gene>
    <name evidence="2" type="ORF">DARMORV10_C08P41670.1</name>
</gene>
<reference evidence="2" key="1">
    <citation type="submission" date="2021-01" db="EMBL/GenBank/DDBJ databases">
        <authorList>
            <consortium name="Genoscope - CEA"/>
            <person name="William W."/>
        </authorList>
    </citation>
    <scope>NUCLEOTIDE SEQUENCE</scope>
</reference>
<feature type="compositionally biased region" description="Polar residues" evidence="1">
    <location>
        <begin position="71"/>
        <end position="86"/>
    </location>
</feature>
<organism evidence="2">
    <name type="scientific">Brassica napus</name>
    <name type="common">Rape</name>
    <dbReference type="NCBI Taxonomy" id="3708"/>
    <lineage>
        <taxon>Eukaryota</taxon>
        <taxon>Viridiplantae</taxon>
        <taxon>Streptophyta</taxon>
        <taxon>Embryophyta</taxon>
        <taxon>Tracheophyta</taxon>
        <taxon>Spermatophyta</taxon>
        <taxon>Magnoliopsida</taxon>
        <taxon>eudicotyledons</taxon>
        <taxon>Gunneridae</taxon>
        <taxon>Pentapetalae</taxon>
        <taxon>rosids</taxon>
        <taxon>malvids</taxon>
        <taxon>Brassicales</taxon>
        <taxon>Brassicaceae</taxon>
        <taxon>Brassiceae</taxon>
        <taxon>Brassica</taxon>
    </lineage>
</organism>
<protein>
    <submittedName>
        <fullName evidence="2">(rape) hypothetical protein</fullName>
    </submittedName>
</protein>